<reference evidence="2" key="1">
    <citation type="journal article" date="2022" name="J Environ Chem Eng">
        <title>Biodegradation of petroleum oil using a constructed nonpathogenic and heavy metal-tolerant bacterial consortium isolated from marine sponges.</title>
        <authorList>
            <person name="Dechsakulwatana C."/>
            <person name="Rungsihiranrut A."/>
            <person name="Muangchinda C."/>
            <person name="Ningthoujam R."/>
            <person name="Klankeo P."/>
            <person name="Pinyakong O."/>
        </authorList>
    </citation>
    <scope>NUCLEOTIDE SEQUENCE [LARGE SCALE GENOMIC DNA]</scope>
    <source>
        <strain evidence="2">MO2-4</strain>
    </source>
</reference>
<gene>
    <name evidence="1" type="ORF">O0R41_12395</name>
</gene>
<name>A0ABU3ZY37_9SPHN</name>
<dbReference type="InterPro" id="IPR036280">
    <property type="entry name" value="Multihaem_cyt_sf"/>
</dbReference>
<dbReference type="Gene3D" id="3.90.10.10">
    <property type="entry name" value="Cytochrome C3"/>
    <property type="match status" value="2"/>
</dbReference>
<accession>A0ABU3ZY37</accession>
<dbReference type="SUPFAM" id="SSF48695">
    <property type="entry name" value="Multiheme cytochromes"/>
    <property type="match status" value="1"/>
</dbReference>
<dbReference type="PANTHER" id="PTHR39425">
    <property type="entry name" value="LIPOPROTEIN CYTOCHROME C"/>
    <property type="match status" value="1"/>
</dbReference>
<dbReference type="PANTHER" id="PTHR39425:SF1">
    <property type="entry name" value="CYTOCHROME C7-LIKE DOMAIN-CONTAINING PROTEIN"/>
    <property type="match status" value="1"/>
</dbReference>
<dbReference type="CDD" id="cd08168">
    <property type="entry name" value="Cytochrom_C3"/>
    <property type="match status" value="1"/>
</dbReference>
<dbReference type="RefSeq" id="WP_317517139.1">
    <property type="nucleotide sequence ID" value="NZ_JAPTHD010000004.1"/>
</dbReference>
<evidence type="ECO:0000313" key="2">
    <source>
        <dbReference type="Proteomes" id="UP001185984"/>
    </source>
</evidence>
<keyword evidence="2" id="KW-1185">Reference proteome</keyword>
<comment type="caution">
    <text evidence="1">The sequence shown here is derived from an EMBL/GenBank/DDBJ whole genome shotgun (WGS) entry which is preliminary data.</text>
</comment>
<dbReference type="Proteomes" id="UP001185984">
    <property type="component" value="Unassembled WGS sequence"/>
</dbReference>
<dbReference type="Pfam" id="PF02335">
    <property type="entry name" value="Cytochrom_C552"/>
    <property type="match status" value="1"/>
</dbReference>
<proteinExistence type="predicted"/>
<organism evidence="1 2">
    <name type="scientific">Sphingobium naphthae</name>
    <dbReference type="NCBI Taxonomy" id="1886786"/>
    <lineage>
        <taxon>Bacteria</taxon>
        <taxon>Pseudomonadati</taxon>
        <taxon>Pseudomonadota</taxon>
        <taxon>Alphaproteobacteria</taxon>
        <taxon>Sphingomonadales</taxon>
        <taxon>Sphingomonadaceae</taxon>
        <taxon>Sphingobium</taxon>
    </lineage>
</organism>
<sequence>MLCVCAAALLGIAGWTRVRSPYETQQGWVQHQPVPFSHKHHVADAGIDCRYCHGSVETSAHAGLPATHVCMTCHSQLWAGAEVLAPVRESLATGRPLVWHRVAQVPDYVYFNHSIHVARGVACVECHGRIDTMPLTQQAKPFQMQFCIDCHQDPAPHLRPPDKVTQMAPLNWSAAEQRRYGERVMAAHRIDPKKLVNCEMCHR</sequence>
<evidence type="ECO:0000313" key="1">
    <source>
        <dbReference type="EMBL" id="MDV5824397.1"/>
    </source>
</evidence>
<protein>
    <submittedName>
        <fullName evidence="1">Cytochrome c3 family protein</fullName>
    </submittedName>
</protein>
<dbReference type="EMBL" id="JAPTHD010000004">
    <property type="protein sequence ID" value="MDV5824397.1"/>
    <property type="molecule type" value="Genomic_DNA"/>
</dbReference>
<dbReference type="InterPro" id="IPR003321">
    <property type="entry name" value="Cyt_c552"/>
</dbReference>